<dbReference type="SUPFAM" id="SSF55961">
    <property type="entry name" value="Bet v1-like"/>
    <property type="match status" value="1"/>
</dbReference>
<dbReference type="InterPro" id="IPR008936">
    <property type="entry name" value="Rho_GTPase_activation_prot"/>
</dbReference>
<feature type="compositionally biased region" description="Polar residues" evidence="3">
    <location>
        <begin position="424"/>
        <end position="433"/>
    </location>
</feature>
<dbReference type="PANTHER" id="PTHR12659">
    <property type="entry name" value="RHO-TYPE GTPASE ACTIVATING PROTEIN"/>
    <property type="match status" value="1"/>
</dbReference>
<evidence type="ECO:0000313" key="6">
    <source>
        <dbReference type="Ensembl" id="ENSOANP00000031791.2"/>
    </source>
</evidence>
<dbReference type="FunFam" id="1.10.555.10:FF:000007">
    <property type="entry name" value="rho GTPase-activating protein 7 isoform X2"/>
    <property type="match status" value="1"/>
</dbReference>
<feature type="domain" description="START" evidence="5">
    <location>
        <begin position="788"/>
        <end position="967"/>
    </location>
</feature>
<dbReference type="PANTHER" id="PTHR12659:SF3">
    <property type="entry name" value="STAR-RELATED LIPID TRANSFER PROTEIN 8"/>
    <property type="match status" value="1"/>
</dbReference>
<dbReference type="eggNOG" id="KOG2200">
    <property type="taxonomic scope" value="Eukaryota"/>
</dbReference>
<feature type="compositionally biased region" description="Basic and acidic residues" evidence="3">
    <location>
        <begin position="292"/>
        <end position="304"/>
    </location>
</feature>
<sequence length="998" mass="108109">TSLLRASVPSSGKWAFNPGSPSYLDCEATGNLMISGLTQCLVQSEVKKACSWLRAAGFPQYVQLYEGEEGKGLLPFGLGAGGLFHTAGVPACDPHDLRPPRLMTLNACASMKLEVRFQRKNEASQEDLCAISDHWASERPGRPWPRLGPSDPPGPSAPPSPGLRAGSSRESVLTDLSTASLPSQASGGPPEGPPARPSGHRPLLLAPPAPTGDRPGKPRPLSFLRRLESLRHREKPARATPDPGGSPGRASPSPERRSFRAGRGGARRVHVPGDHKPGTFPRSLSIESLCPEDGRPLEDRHLPEARPQPGGGRRYPGRRRRDSGGSVGSCASLYDNVASGRQEEEEEGTGDAPLDAILQHVRGLQQRVELWARAVCPELDDDDEEEEEEEEEDGGESGDEGTDSGGEAAFPSGLRLEDERSGSDVGTSASDSLTEAEDGERRDSGVGASLTRPCRKLRWPSFQNSHRPSLGSASLELSCQSCGQINLLQKCSLLRLTALLDKFSAAPGRGWAWSVPKFMKRSKTPDYRGRSVFGVPPIVHVQRTGQPLPQSIQQAMRYLRGQCRDQVGVFRRSGVKSRIEALRQLNEASPDHVSYAGQSPYDVADLLKQYFRDLPEPLFTSKLGDSFLRIYQDVPREHRLAAVQAAVTLLPDENREVLQTLLYFLSDIARAQGNQMTAGNLAVCLAPSVFHLNVSKKESTSPRAIPKRGTTGKPAQRDLNDNMAATQGLSHMISDCKKLFQVPQDMMLQLCHSYAAGPGPAPRGESGGAPVAGLPGLLLAGDGVTREDLLEASVQGLLCEAAERFKGWINVPGPRNTQLASKKVRDGAAPRRVWKASSSVRAGPGAVLQRVLRERQLWDEDLLRERVLGVLGPDTDLYHYVTGSMAPHPHRDFLVLRWRSDLPRGGCLLVSTSLEPGPPGPPLPALEGGVRALLFTSQYLMEPCGPALTRLTHICRADLRGRSPDWYNKAFGHLCATELARIRDSFPAAQPGRPNAKP</sequence>
<dbReference type="GO" id="GO:0008289">
    <property type="term" value="F:lipid binding"/>
    <property type="evidence" value="ECO:0007669"/>
    <property type="project" value="InterPro"/>
</dbReference>
<feature type="region of interest" description="Disordered" evidence="3">
    <location>
        <begin position="697"/>
        <end position="718"/>
    </location>
</feature>
<organism evidence="6 7">
    <name type="scientific">Ornithorhynchus anatinus</name>
    <name type="common">Duckbill platypus</name>
    <dbReference type="NCBI Taxonomy" id="9258"/>
    <lineage>
        <taxon>Eukaryota</taxon>
        <taxon>Metazoa</taxon>
        <taxon>Chordata</taxon>
        <taxon>Craniata</taxon>
        <taxon>Vertebrata</taxon>
        <taxon>Euteleostomi</taxon>
        <taxon>Mammalia</taxon>
        <taxon>Monotremata</taxon>
        <taxon>Ornithorhynchidae</taxon>
        <taxon>Ornithorhynchus</taxon>
    </lineage>
</organism>
<keyword evidence="1" id="KW-0343">GTPase activation</keyword>
<dbReference type="InParanoid" id="K7EE34"/>
<dbReference type="GO" id="GO:0007165">
    <property type="term" value="P:signal transduction"/>
    <property type="evidence" value="ECO:0007669"/>
    <property type="project" value="InterPro"/>
</dbReference>
<dbReference type="Pfam" id="PF00620">
    <property type="entry name" value="RhoGAP"/>
    <property type="match status" value="1"/>
</dbReference>
<feature type="compositionally biased region" description="Acidic residues" evidence="3">
    <location>
        <begin position="378"/>
        <end position="402"/>
    </location>
</feature>
<evidence type="ECO:0000256" key="2">
    <source>
        <dbReference type="ARBA" id="ARBA00022553"/>
    </source>
</evidence>
<dbReference type="GO" id="GO:0005096">
    <property type="term" value="F:GTPase activator activity"/>
    <property type="evidence" value="ECO:0000318"/>
    <property type="project" value="GO_Central"/>
</dbReference>
<proteinExistence type="predicted"/>
<dbReference type="InterPro" id="IPR023393">
    <property type="entry name" value="START-like_dom_sf"/>
</dbReference>
<dbReference type="SMART" id="SM00234">
    <property type="entry name" value="START"/>
    <property type="match status" value="1"/>
</dbReference>
<dbReference type="Gene3D" id="1.10.555.10">
    <property type="entry name" value="Rho GTPase activation protein"/>
    <property type="match status" value="1"/>
</dbReference>
<dbReference type="Proteomes" id="UP000002279">
    <property type="component" value="Chromosome 6"/>
</dbReference>
<evidence type="ECO:0000259" key="5">
    <source>
        <dbReference type="PROSITE" id="PS50848"/>
    </source>
</evidence>
<feature type="compositionally biased region" description="Pro residues" evidence="3">
    <location>
        <begin position="150"/>
        <end position="161"/>
    </location>
</feature>
<dbReference type="FunFam" id="3.30.530.20:FF:000009">
    <property type="entry name" value="StAR related lipid transfer domain containing 13"/>
    <property type="match status" value="1"/>
</dbReference>
<dbReference type="InterPro" id="IPR002913">
    <property type="entry name" value="START_lipid-bd_dom"/>
</dbReference>
<dbReference type="GO" id="GO:0030036">
    <property type="term" value="P:actin cytoskeleton organization"/>
    <property type="evidence" value="ECO:0000318"/>
    <property type="project" value="GO_Central"/>
</dbReference>
<dbReference type="Bgee" id="ENSOANG00000028306">
    <property type="expression patterns" value="Expressed in heart and 8 other cell types or tissues"/>
</dbReference>
<gene>
    <name evidence="6" type="primary">STARD8</name>
</gene>
<dbReference type="Ensembl" id="ENSOANT00000041039.2">
    <property type="protein sequence ID" value="ENSOANP00000031791.2"/>
    <property type="gene ID" value="ENSOANG00000028306.2"/>
</dbReference>
<accession>K7EE34</accession>
<dbReference type="PROSITE" id="PS50238">
    <property type="entry name" value="RHOGAP"/>
    <property type="match status" value="1"/>
</dbReference>
<dbReference type="SUPFAM" id="SSF48350">
    <property type="entry name" value="GTPase activation domain, GAP"/>
    <property type="match status" value="1"/>
</dbReference>
<reference evidence="6" key="2">
    <citation type="submission" date="2025-08" db="UniProtKB">
        <authorList>
            <consortium name="Ensembl"/>
        </authorList>
    </citation>
    <scope>IDENTIFICATION</scope>
    <source>
        <strain evidence="6">Glennie</strain>
    </source>
</reference>
<dbReference type="SMART" id="SM00324">
    <property type="entry name" value="RhoGAP"/>
    <property type="match status" value="1"/>
</dbReference>
<dbReference type="HOGENOM" id="CLU_675370_0_0_1"/>
<dbReference type="Pfam" id="PF01852">
    <property type="entry name" value="START"/>
    <property type="match status" value="1"/>
</dbReference>
<protein>
    <submittedName>
        <fullName evidence="6">StAR related lipid transfer domain containing 8</fullName>
    </submittedName>
</protein>
<feature type="region of interest" description="Disordered" evidence="3">
    <location>
        <begin position="377"/>
        <end position="448"/>
    </location>
</feature>
<dbReference type="InterPro" id="IPR000198">
    <property type="entry name" value="RhoGAP_dom"/>
</dbReference>
<keyword evidence="7" id="KW-1185">Reference proteome</keyword>
<feature type="region of interest" description="Disordered" evidence="3">
    <location>
        <begin position="139"/>
        <end position="354"/>
    </location>
</feature>
<dbReference type="STRING" id="9258.ENSOANP00000031791"/>
<dbReference type="OMA" id="QKAWEAW"/>
<dbReference type="FunCoup" id="K7EE34">
    <property type="interactions" value="40"/>
</dbReference>
<dbReference type="PROSITE" id="PS50848">
    <property type="entry name" value="START"/>
    <property type="match status" value="1"/>
</dbReference>
<evidence type="ECO:0000313" key="7">
    <source>
        <dbReference type="Proteomes" id="UP000002279"/>
    </source>
</evidence>
<keyword evidence="2" id="KW-0597">Phosphoprotein</keyword>
<dbReference type="AlphaFoldDB" id="K7EE34"/>
<dbReference type="GeneTree" id="ENSGT00950000183061"/>
<feature type="compositionally biased region" description="Polar residues" evidence="3">
    <location>
        <begin position="170"/>
        <end position="186"/>
    </location>
</feature>
<dbReference type="InterPro" id="IPR013761">
    <property type="entry name" value="SAM/pointed_sf"/>
</dbReference>
<dbReference type="Gene3D" id="3.30.530.20">
    <property type="match status" value="1"/>
</dbReference>
<name>K7EE34_ORNAN</name>
<reference evidence="6 7" key="1">
    <citation type="journal article" date="2008" name="Nature">
        <title>Genome analysis of the platypus reveals unique signatures of evolution.</title>
        <authorList>
            <person name="Warren W.C."/>
            <person name="Hillier L.W."/>
            <person name="Marshall Graves J.A."/>
            <person name="Birney E."/>
            <person name="Ponting C.P."/>
            <person name="Grutzner F."/>
            <person name="Belov K."/>
            <person name="Miller W."/>
            <person name="Clarke L."/>
            <person name="Chinwalla A.T."/>
            <person name="Yang S.P."/>
            <person name="Heger A."/>
            <person name="Locke D.P."/>
            <person name="Miethke P."/>
            <person name="Waters P.D."/>
            <person name="Veyrunes F."/>
            <person name="Fulton L."/>
            <person name="Fulton B."/>
            <person name="Graves T."/>
            <person name="Wallis J."/>
            <person name="Puente X.S."/>
            <person name="Lopez-Otin C."/>
            <person name="Ordonez G.R."/>
            <person name="Eichler E.E."/>
            <person name="Chen L."/>
            <person name="Cheng Z."/>
            <person name="Deakin J.E."/>
            <person name="Alsop A."/>
            <person name="Thompson K."/>
            <person name="Kirby P."/>
            <person name="Papenfuss A.T."/>
            <person name="Wakefield M.J."/>
            <person name="Olender T."/>
            <person name="Lancet D."/>
            <person name="Huttley G.A."/>
            <person name="Smit A.F."/>
            <person name="Pask A."/>
            <person name="Temple-Smith P."/>
            <person name="Batzer M.A."/>
            <person name="Walker J.A."/>
            <person name="Konkel M.K."/>
            <person name="Harris R.S."/>
            <person name="Whittington C.M."/>
            <person name="Wong E.S."/>
            <person name="Gemmell N.J."/>
            <person name="Buschiazzo E."/>
            <person name="Vargas Jentzsch I.M."/>
            <person name="Merkel A."/>
            <person name="Schmitz J."/>
            <person name="Zemann A."/>
            <person name="Churakov G."/>
            <person name="Kriegs J.O."/>
            <person name="Brosius J."/>
            <person name="Murchison E.P."/>
            <person name="Sachidanandam R."/>
            <person name="Smith C."/>
            <person name="Hannon G.J."/>
            <person name="Tsend-Ayush E."/>
            <person name="McMillan D."/>
            <person name="Attenborough R."/>
            <person name="Rens W."/>
            <person name="Ferguson-Smith M."/>
            <person name="Lefevre C.M."/>
            <person name="Sharp J.A."/>
            <person name="Nicholas K.R."/>
            <person name="Ray D.A."/>
            <person name="Kube M."/>
            <person name="Reinhardt R."/>
            <person name="Pringle T.H."/>
            <person name="Taylor J."/>
            <person name="Jones R.C."/>
            <person name="Nixon B."/>
            <person name="Dacheux J.L."/>
            <person name="Niwa H."/>
            <person name="Sekita Y."/>
            <person name="Huang X."/>
            <person name="Stark A."/>
            <person name="Kheradpour P."/>
            <person name="Kellis M."/>
            <person name="Flicek P."/>
            <person name="Chen Y."/>
            <person name="Webber C."/>
            <person name="Hardison R."/>
            <person name="Nelson J."/>
            <person name="Hallsworth-Pepin K."/>
            <person name="Delehaunty K."/>
            <person name="Markovic C."/>
            <person name="Minx P."/>
            <person name="Feng Y."/>
            <person name="Kremitzki C."/>
            <person name="Mitreva M."/>
            <person name="Glasscock J."/>
            <person name="Wylie T."/>
            <person name="Wohldmann P."/>
            <person name="Thiru P."/>
            <person name="Nhan M.N."/>
            <person name="Pohl C.S."/>
            <person name="Smith S.M."/>
            <person name="Hou S."/>
            <person name="Nefedov M."/>
            <person name="de Jong P.J."/>
            <person name="Renfree M.B."/>
            <person name="Mardis E.R."/>
            <person name="Wilson R.K."/>
        </authorList>
    </citation>
    <scope>NUCLEOTIDE SEQUENCE [LARGE SCALE GENOMIC DNA]</scope>
    <source>
        <strain evidence="6 7">Glennie</strain>
    </source>
</reference>
<dbReference type="SUPFAM" id="SSF47769">
    <property type="entry name" value="SAM/Pointed domain"/>
    <property type="match status" value="1"/>
</dbReference>
<evidence type="ECO:0000259" key="4">
    <source>
        <dbReference type="PROSITE" id="PS50238"/>
    </source>
</evidence>
<feature type="domain" description="Rho-GAP" evidence="4">
    <location>
        <begin position="539"/>
        <end position="740"/>
    </location>
</feature>
<dbReference type="Gene3D" id="1.10.287.2070">
    <property type="match status" value="1"/>
</dbReference>
<evidence type="ECO:0000256" key="1">
    <source>
        <dbReference type="ARBA" id="ARBA00022468"/>
    </source>
</evidence>
<reference evidence="6" key="3">
    <citation type="submission" date="2025-09" db="UniProtKB">
        <authorList>
            <consortium name="Ensembl"/>
        </authorList>
    </citation>
    <scope>IDENTIFICATION</scope>
    <source>
        <strain evidence="6">Glennie</strain>
    </source>
</reference>
<evidence type="ECO:0000256" key="3">
    <source>
        <dbReference type="SAM" id="MobiDB-lite"/>
    </source>
</evidence>
<dbReference type="GO" id="GO:0035023">
    <property type="term" value="P:regulation of Rho protein signal transduction"/>
    <property type="evidence" value="ECO:0000318"/>
    <property type="project" value="GO_Central"/>
</dbReference>